<evidence type="ECO:0000256" key="9">
    <source>
        <dbReference type="ARBA" id="ARBA00022763"/>
    </source>
</evidence>
<dbReference type="KEGG" id="sfj:SAMEA4384070_4159"/>
<evidence type="ECO:0000256" key="13">
    <source>
        <dbReference type="ARBA" id="ARBA00023204"/>
    </source>
</evidence>
<dbReference type="InterPro" id="IPR004036">
    <property type="entry name" value="Endonuclease-III-like_CS2"/>
</dbReference>
<evidence type="ECO:0000256" key="4">
    <source>
        <dbReference type="ARBA" id="ARBA00011245"/>
    </source>
</evidence>
<reference evidence="17 18" key="1">
    <citation type="submission" date="2017-06" db="EMBL/GenBank/DDBJ databases">
        <authorList>
            <consortium name="Pathogen Informatics"/>
        </authorList>
    </citation>
    <scope>NUCLEOTIDE SEQUENCE [LARGE SCALE GENOMIC DNA]</scope>
    <source>
        <strain evidence="17 18">NCTC12148</strain>
    </source>
</reference>
<evidence type="ECO:0000256" key="8">
    <source>
        <dbReference type="ARBA" id="ARBA00022723"/>
    </source>
</evidence>
<protein>
    <recommendedName>
        <fullName evidence="6 15">Adenine DNA glycosylase</fullName>
        <ecNumber evidence="5 15">3.2.2.31</ecNumber>
    </recommendedName>
</protein>
<keyword evidence="7" id="KW-0004">4Fe-4S</keyword>
<dbReference type="Pfam" id="PF00730">
    <property type="entry name" value="HhH-GPD"/>
    <property type="match status" value="1"/>
</dbReference>
<name>A0A240CCX0_SERFI</name>
<dbReference type="SMART" id="SM00525">
    <property type="entry name" value="FES"/>
    <property type="match status" value="1"/>
</dbReference>
<keyword evidence="18" id="KW-1185">Reference proteome</keyword>
<evidence type="ECO:0000256" key="14">
    <source>
        <dbReference type="ARBA" id="ARBA00023295"/>
    </source>
</evidence>
<dbReference type="GO" id="GO:0035485">
    <property type="term" value="F:adenine/guanine mispair binding"/>
    <property type="evidence" value="ECO:0007669"/>
    <property type="project" value="TreeGrafter"/>
</dbReference>
<evidence type="ECO:0000256" key="2">
    <source>
        <dbReference type="ARBA" id="ARBA00002933"/>
    </source>
</evidence>
<dbReference type="PROSITE" id="PS00764">
    <property type="entry name" value="ENDONUCLEASE_III_1"/>
    <property type="match status" value="1"/>
</dbReference>
<evidence type="ECO:0000259" key="16">
    <source>
        <dbReference type="SMART" id="SM00478"/>
    </source>
</evidence>
<dbReference type="InterPro" id="IPR015797">
    <property type="entry name" value="NUDIX_hydrolase-like_dom_sf"/>
</dbReference>
<evidence type="ECO:0000313" key="18">
    <source>
        <dbReference type="Proteomes" id="UP000215134"/>
    </source>
</evidence>
<dbReference type="InterPro" id="IPR023170">
    <property type="entry name" value="HhH_base_excis_C"/>
</dbReference>
<keyword evidence="8" id="KW-0479">Metal-binding</keyword>
<evidence type="ECO:0000313" key="17">
    <source>
        <dbReference type="EMBL" id="SNW05053.1"/>
    </source>
</evidence>
<keyword evidence="10 17" id="KW-0378">Hydrolase</keyword>
<dbReference type="PROSITE" id="PS01155">
    <property type="entry name" value="ENDONUCLEASE_III_2"/>
    <property type="match status" value="1"/>
</dbReference>
<dbReference type="PANTHER" id="PTHR42944:SF1">
    <property type="entry name" value="ADENINE DNA GLYCOSYLASE"/>
    <property type="match status" value="1"/>
</dbReference>
<dbReference type="AlphaFoldDB" id="A0A240CCX0"/>
<evidence type="ECO:0000256" key="5">
    <source>
        <dbReference type="ARBA" id="ARBA00012045"/>
    </source>
</evidence>
<gene>
    <name evidence="17" type="primary">mutY</name>
    <name evidence="17" type="ORF">SAMEA4384070_04159</name>
</gene>
<evidence type="ECO:0000256" key="15">
    <source>
        <dbReference type="RuleBase" id="RU365096"/>
    </source>
</evidence>
<dbReference type="FunFam" id="1.10.340.30:FF:000002">
    <property type="entry name" value="Adenine DNA glycosylase"/>
    <property type="match status" value="1"/>
</dbReference>
<dbReference type="GO" id="GO:0006298">
    <property type="term" value="P:mismatch repair"/>
    <property type="evidence" value="ECO:0007669"/>
    <property type="project" value="TreeGrafter"/>
</dbReference>
<dbReference type="PANTHER" id="PTHR42944">
    <property type="entry name" value="ADENINE DNA GLYCOSYLASE"/>
    <property type="match status" value="1"/>
</dbReference>
<keyword evidence="14 15" id="KW-0326">Glycosidase</keyword>
<dbReference type="InterPro" id="IPR004035">
    <property type="entry name" value="Endouclease-III_FeS-bd_BS"/>
</dbReference>
<keyword evidence="12" id="KW-0411">Iron-sulfur</keyword>
<dbReference type="Pfam" id="PF00633">
    <property type="entry name" value="HHH"/>
    <property type="match status" value="1"/>
</dbReference>
<organism evidence="17 18">
    <name type="scientific">Serratia ficaria</name>
    <dbReference type="NCBI Taxonomy" id="61651"/>
    <lineage>
        <taxon>Bacteria</taxon>
        <taxon>Pseudomonadati</taxon>
        <taxon>Pseudomonadota</taxon>
        <taxon>Gammaproteobacteria</taxon>
        <taxon>Enterobacterales</taxon>
        <taxon>Yersiniaceae</taxon>
        <taxon>Serratia</taxon>
    </lineage>
</organism>
<feature type="domain" description="HhH-GPD" evidence="16">
    <location>
        <begin position="84"/>
        <end position="235"/>
    </location>
</feature>
<evidence type="ECO:0000256" key="1">
    <source>
        <dbReference type="ARBA" id="ARBA00000843"/>
    </source>
</evidence>
<evidence type="ECO:0000256" key="11">
    <source>
        <dbReference type="ARBA" id="ARBA00023004"/>
    </source>
</evidence>
<dbReference type="EMBL" id="LT906479">
    <property type="protein sequence ID" value="SNW05053.1"/>
    <property type="molecule type" value="Genomic_DNA"/>
</dbReference>
<dbReference type="EC" id="3.2.2.31" evidence="5 15"/>
<dbReference type="GO" id="GO:0032357">
    <property type="term" value="F:oxidized purine DNA binding"/>
    <property type="evidence" value="ECO:0007669"/>
    <property type="project" value="TreeGrafter"/>
</dbReference>
<dbReference type="CDD" id="cd03431">
    <property type="entry name" value="NUDIX_DNA_Glycosylase_C-MutY"/>
    <property type="match status" value="1"/>
</dbReference>
<dbReference type="GO" id="GO:0034039">
    <property type="term" value="F:8-oxo-7,8-dihydroguanine DNA N-glycosylase activity"/>
    <property type="evidence" value="ECO:0007669"/>
    <property type="project" value="TreeGrafter"/>
</dbReference>
<dbReference type="SUPFAM" id="SSF48150">
    <property type="entry name" value="DNA-glycosylase"/>
    <property type="match status" value="1"/>
</dbReference>
<comment type="similarity">
    <text evidence="3 15">Belongs to the Nth/MutY family.</text>
</comment>
<evidence type="ECO:0000256" key="10">
    <source>
        <dbReference type="ARBA" id="ARBA00022801"/>
    </source>
</evidence>
<dbReference type="STRING" id="1411141.GCA_001590885_03326"/>
<dbReference type="GO" id="GO:0051539">
    <property type="term" value="F:4 iron, 4 sulfur cluster binding"/>
    <property type="evidence" value="ECO:0007669"/>
    <property type="project" value="UniProtKB-UniRule"/>
</dbReference>
<dbReference type="InterPro" id="IPR003651">
    <property type="entry name" value="Endonuclease3_FeS-loop_motif"/>
</dbReference>
<dbReference type="Proteomes" id="UP000215134">
    <property type="component" value="Chromosome 1"/>
</dbReference>
<keyword evidence="11 15" id="KW-0408">Iron</keyword>
<dbReference type="GO" id="GO:0046872">
    <property type="term" value="F:metal ion binding"/>
    <property type="evidence" value="ECO:0007669"/>
    <property type="project" value="UniProtKB-UniRule"/>
</dbReference>
<evidence type="ECO:0000256" key="3">
    <source>
        <dbReference type="ARBA" id="ARBA00008343"/>
    </source>
</evidence>
<comment type="cofactor">
    <cofactor evidence="15">
        <name>[4Fe-4S] cluster</name>
        <dbReference type="ChEBI" id="CHEBI:49883"/>
    </cofactor>
    <text evidence="15">Binds 1 [4Fe-4S] cluster.</text>
</comment>
<dbReference type="InterPro" id="IPR011257">
    <property type="entry name" value="DNA_glycosylase"/>
</dbReference>
<dbReference type="InterPro" id="IPR029119">
    <property type="entry name" value="MutY_C"/>
</dbReference>
<comment type="function">
    <text evidence="2">Adenine glycosylase active on G-A mispairs. MutY also corrects error-prone DNA synthesis past GO lesions which are due to the oxidatively damaged form of guanine: 7,8-dihydro-8-oxoguanine (8-oxo-dGTP).</text>
</comment>
<keyword evidence="9 15" id="KW-0227">DNA damage</keyword>
<dbReference type="Gene3D" id="1.10.340.30">
    <property type="entry name" value="Hypothetical protein, domain 2"/>
    <property type="match status" value="1"/>
</dbReference>
<evidence type="ECO:0000256" key="7">
    <source>
        <dbReference type="ARBA" id="ARBA00022485"/>
    </source>
</evidence>
<dbReference type="SMART" id="SM00478">
    <property type="entry name" value="ENDO3c"/>
    <property type="match status" value="1"/>
</dbReference>
<dbReference type="InterPro" id="IPR005760">
    <property type="entry name" value="A/G_AdeGlyc_MutY"/>
</dbReference>
<sequence>MQRYIGLASVHLNTCRATSESSGLQHHDSMLQSRFIFCRISNLLMMQAQQFAQVVLDWYQRYGRKTLPWQLDKTAYQVWLSEVMLQQTQVATVIPYFQRFMARFPNVRALAEAPLDEVLHLWTGLGYYARARNLHKAAQTIVAQHGGEFPTTFEEIAALPGIGRSTAGAVLSLALGQHYPILDGNVKRVLARCYAVAGWPGKKEVENRLWKISEDVTPAQGVGQFNQAMMDLGAMVCTRSKPKCELCPLNVGCIAYANHSWANYPGKKPKQTLPEKTAYFLLLQHGERVWLEQRPAVGLWGGLFCFPQFSERDGLELWLQQRGLKGNRLEQLTAFRHTFSHFHLDIVPMWLEINAAGGGMDEGPGLWYNLAQPPSVGLAAPVDRLLQQLAKQSPIQQNLYGDNAIDEELA</sequence>
<evidence type="ECO:0000256" key="6">
    <source>
        <dbReference type="ARBA" id="ARBA00022023"/>
    </source>
</evidence>
<dbReference type="Pfam" id="PF14815">
    <property type="entry name" value="NUDIX_4"/>
    <property type="match status" value="1"/>
</dbReference>
<dbReference type="InterPro" id="IPR044298">
    <property type="entry name" value="MIG/MutY"/>
</dbReference>
<proteinExistence type="inferred from homology"/>
<accession>A0A240CCX0</accession>
<comment type="subunit">
    <text evidence="4">Monomer.</text>
</comment>
<dbReference type="InterPro" id="IPR000445">
    <property type="entry name" value="HhH_motif"/>
</dbReference>
<dbReference type="GO" id="GO:0000701">
    <property type="term" value="F:purine-specific mismatch base pair DNA N-glycosylase activity"/>
    <property type="evidence" value="ECO:0007669"/>
    <property type="project" value="UniProtKB-EC"/>
</dbReference>
<dbReference type="InterPro" id="IPR003265">
    <property type="entry name" value="HhH-GPD_domain"/>
</dbReference>
<dbReference type="NCBIfam" id="TIGR01084">
    <property type="entry name" value="mutY"/>
    <property type="match status" value="1"/>
</dbReference>
<dbReference type="FunFam" id="1.10.1670.10:FF:000002">
    <property type="entry name" value="Adenine DNA glycosylase"/>
    <property type="match status" value="1"/>
</dbReference>
<dbReference type="GO" id="GO:0006284">
    <property type="term" value="P:base-excision repair"/>
    <property type="evidence" value="ECO:0007669"/>
    <property type="project" value="UniProtKB-UniRule"/>
</dbReference>
<keyword evidence="13" id="KW-0234">DNA repair</keyword>
<dbReference type="SUPFAM" id="SSF55811">
    <property type="entry name" value="Nudix"/>
    <property type="match status" value="1"/>
</dbReference>
<evidence type="ECO:0000256" key="12">
    <source>
        <dbReference type="ARBA" id="ARBA00023014"/>
    </source>
</evidence>
<dbReference type="CDD" id="cd00056">
    <property type="entry name" value="ENDO3c"/>
    <property type="match status" value="1"/>
</dbReference>
<dbReference type="NCBIfam" id="NF008132">
    <property type="entry name" value="PRK10880.1"/>
    <property type="match status" value="1"/>
</dbReference>
<dbReference type="Gene3D" id="1.10.1670.10">
    <property type="entry name" value="Helix-hairpin-Helix base-excision DNA repair enzymes (C-terminal)"/>
    <property type="match status" value="1"/>
</dbReference>
<comment type="catalytic activity">
    <reaction evidence="1 15">
        <text>Hydrolyzes free adenine bases from 7,8-dihydro-8-oxoguanine:adenine mismatched double-stranded DNA, leaving an apurinic site.</text>
        <dbReference type="EC" id="3.2.2.31"/>
    </reaction>
</comment>
<dbReference type="Gene3D" id="3.90.79.10">
    <property type="entry name" value="Nucleoside Triphosphate Pyrophosphohydrolase"/>
    <property type="match status" value="1"/>
</dbReference>
<dbReference type="FunFam" id="3.90.79.10:FF:000028">
    <property type="entry name" value="Adenine DNA glycosylase"/>
    <property type="match status" value="1"/>
</dbReference>